<evidence type="ECO:0000313" key="3">
    <source>
        <dbReference type="Proteomes" id="UP000660339"/>
    </source>
</evidence>
<keyword evidence="1" id="KW-0472">Membrane</keyword>
<feature type="transmembrane region" description="Helical" evidence="1">
    <location>
        <begin position="127"/>
        <end position="148"/>
    </location>
</feature>
<reference evidence="2" key="1">
    <citation type="submission" date="2021-01" db="EMBL/GenBank/DDBJ databases">
        <title>Whole genome shotgun sequence of Catellatospora methionotrophica NBRC 14553.</title>
        <authorList>
            <person name="Komaki H."/>
            <person name="Tamura T."/>
        </authorList>
    </citation>
    <scope>NUCLEOTIDE SEQUENCE</scope>
    <source>
        <strain evidence="2">NBRC 14553</strain>
    </source>
</reference>
<accession>A0A8J3L3Z8</accession>
<protein>
    <submittedName>
        <fullName evidence="2">Uncharacterized protein</fullName>
    </submittedName>
</protein>
<dbReference type="RefSeq" id="WP_203670882.1">
    <property type="nucleotide sequence ID" value="NZ_BAAATT010000011.1"/>
</dbReference>
<name>A0A8J3L3Z8_9ACTN</name>
<dbReference type="EMBL" id="BONJ01000001">
    <property type="protein sequence ID" value="GIG12035.1"/>
    <property type="molecule type" value="Genomic_DNA"/>
</dbReference>
<evidence type="ECO:0000313" key="2">
    <source>
        <dbReference type="EMBL" id="GIG12035.1"/>
    </source>
</evidence>
<proteinExistence type="predicted"/>
<gene>
    <name evidence="2" type="ORF">Cme02nite_03670</name>
</gene>
<organism evidence="2 3">
    <name type="scientific">Catellatospora methionotrophica</name>
    <dbReference type="NCBI Taxonomy" id="121620"/>
    <lineage>
        <taxon>Bacteria</taxon>
        <taxon>Bacillati</taxon>
        <taxon>Actinomycetota</taxon>
        <taxon>Actinomycetes</taxon>
        <taxon>Micromonosporales</taxon>
        <taxon>Micromonosporaceae</taxon>
        <taxon>Catellatospora</taxon>
    </lineage>
</organism>
<dbReference type="AlphaFoldDB" id="A0A8J3L3Z8"/>
<feature type="transmembrane region" description="Helical" evidence="1">
    <location>
        <begin position="102"/>
        <end position="121"/>
    </location>
</feature>
<keyword evidence="1" id="KW-0812">Transmembrane</keyword>
<keyword evidence="1" id="KW-1133">Transmembrane helix</keyword>
<feature type="transmembrane region" description="Helical" evidence="1">
    <location>
        <begin position="26"/>
        <end position="48"/>
    </location>
</feature>
<sequence>MNDTDPAAGPAGAANPPPRARLRRRYLSLGLGELAAAGVFVFLCAATIGPRLPDATDRLALWSAVLPLVAILVQAGVYWLLARRWVARSAMPEPLAVLYRALRLLNVALLAAGLAGVVHWFPGGGVGAALVVGAWLFGVVEYLNYFVVRLAYPPTRWPAEVGRWRVPRLMLDVRR</sequence>
<comment type="caution">
    <text evidence="2">The sequence shown here is derived from an EMBL/GenBank/DDBJ whole genome shotgun (WGS) entry which is preliminary data.</text>
</comment>
<keyword evidence="3" id="KW-1185">Reference proteome</keyword>
<evidence type="ECO:0000256" key="1">
    <source>
        <dbReference type="SAM" id="Phobius"/>
    </source>
</evidence>
<dbReference type="Proteomes" id="UP000660339">
    <property type="component" value="Unassembled WGS sequence"/>
</dbReference>
<feature type="transmembrane region" description="Helical" evidence="1">
    <location>
        <begin position="60"/>
        <end position="81"/>
    </location>
</feature>